<dbReference type="CDD" id="cd05830">
    <property type="entry name" value="Sortase_E"/>
    <property type="match status" value="1"/>
</dbReference>
<dbReference type="RefSeq" id="WP_344257241.1">
    <property type="nucleotide sequence ID" value="NZ_BAAARE010000031.1"/>
</dbReference>
<feature type="transmembrane region" description="Helical" evidence="2">
    <location>
        <begin position="285"/>
        <end position="303"/>
    </location>
</feature>
<dbReference type="EMBL" id="BAAARE010000031">
    <property type="protein sequence ID" value="GAA2500814.1"/>
    <property type="molecule type" value="Genomic_DNA"/>
</dbReference>
<dbReference type="InterPro" id="IPR042003">
    <property type="entry name" value="Sortase_E"/>
</dbReference>
<evidence type="ECO:0000313" key="4">
    <source>
        <dbReference type="Proteomes" id="UP001500730"/>
    </source>
</evidence>
<accession>A0ABN3MFS3</accession>
<name>A0ABN3MFS3_9MICO</name>
<keyword evidence="1" id="KW-0378">Hydrolase</keyword>
<keyword evidence="2" id="KW-1133">Transmembrane helix</keyword>
<dbReference type="Pfam" id="PF04203">
    <property type="entry name" value="Sortase"/>
    <property type="match status" value="1"/>
</dbReference>
<dbReference type="InterPro" id="IPR005754">
    <property type="entry name" value="Sortase"/>
</dbReference>
<evidence type="ECO:0000256" key="2">
    <source>
        <dbReference type="SAM" id="Phobius"/>
    </source>
</evidence>
<gene>
    <name evidence="3" type="ORF">GCM10009858_43870</name>
</gene>
<protein>
    <submittedName>
        <fullName evidence="3">Sortase</fullName>
    </submittedName>
</protein>
<dbReference type="SUPFAM" id="SSF63817">
    <property type="entry name" value="Sortase"/>
    <property type="match status" value="1"/>
</dbReference>
<feature type="transmembrane region" description="Helical" evidence="2">
    <location>
        <begin position="41"/>
        <end position="60"/>
    </location>
</feature>
<organism evidence="3 4">
    <name type="scientific">Terrabacter carboxydivorans</name>
    <dbReference type="NCBI Taxonomy" id="619730"/>
    <lineage>
        <taxon>Bacteria</taxon>
        <taxon>Bacillati</taxon>
        <taxon>Actinomycetota</taxon>
        <taxon>Actinomycetes</taxon>
        <taxon>Micrococcales</taxon>
        <taxon>Intrasporangiaceae</taxon>
        <taxon>Terrabacter</taxon>
    </lineage>
</organism>
<sequence length="314" mass="32247">MTATMTPKVAPAAVTDVEDGAAAVVPRPAGRRVREPLGPTLAALTACMISVSVVCLWFLAQTLLLGSLTHNRTQTELYDQLRSSLADGTAPTGGVIDPGAPVALLSIPTIHVQEVVVEGTSSVDTLGGPGHRRNTVLPGQPGVSVVMGRATTYGAPFGDVTSLQPGDRLTATTALGVSTFRVERIRRDGDPVPAPLADGAGRLTLVTGEGSGTLSALRPASTVYVDAALTSAALPLPAGRPGTVPTAELEMGTDPSALPLVTLGFAALLGLVVGCFRAAAQWRPVLVWTVAAPVALAVAWWTTDLVMRTLPNLF</sequence>
<comment type="caution">
    <text evidence="3">The sequence shown here is derived from an EMBL/GenBank/DDBJ whole genome shotgun (WGS) entry which is preliminary data.</text>
</comment>
<keyword evidence="4" id="KW-1185">Reference proteome</keyword>
<dbReference type="InterPro" id="IPR023365">
    <property type="entry name" value="Sortase_dom-sf"/>
</dbReference>
<feature type="transmembrane region" description="Helical" evidence="2">
    <location>
        <begin position="257"/>
        <end position="278"/>
    </location>
</feature>
<evidence type="ECO:0000313" key="3">
    <source>
        <dbReference type="EMBL" id="GAA2500814.1"/>
    </source>
</evidence>
<reference evidence="3 4" key="1">
    <citation type="journal article" date="2019" name="Int. J. Syst. Evol. Microbiol.">
        <title>The Global Catalogue of Microorganisms (GCM) 10K type strain sequencing project: providing services to taxonomists for standard genome sequencing and annotation.</title>
        <authorList>
            <consortium name="The Broad Institute Genomics Platform"/>
            <consortium name="The Broad Institute Genome Sequencing Center for Infectious Disease"/>
            <person name="Wu L."/>
            <person name="Ma J."/>
        </authorList>
    </citation>
    <scope>NUCLEOTIDE SEQUENCE [LARGE SCALE GENOMIC DNA]</scope>
    <source>
        <strain evidence="3 4">JCM 16259</strain>
    </source>
</reference>
<evidence type="ECO:0000256" key="1">
    <source>
        <dbReference type="ARBA" id="ARBA00022801"/>
    </source>
</evidence>
<keyword evidence="2" id="KW-0472">Membrane</keyword>
<dbReference type="Proteomes" id="UP001500730">
    <property type="component" value="Unassembled WGS sequence"/>
</dbReference>
<keyword evidence="2" id="KW-0812">Transmembrane</keyword>
<dbReference type="Gene3D" id="2.40.260.10">
    <property type="entry name" value="Sortase"/>
    <property type="match status" value="1"/>
</dbReference>
<proteinExistence type="predicted"/>